<name>B4JGW4_DROGR</name>
<feature type="compositionally biased region" description="Low complexity" evidence="7">
    <location>
        <begin position="244"/>
        <end position="272"/>
    </location>
</feature>
<feature type="region of interest" description="Disordered" evidence="7">
    <location>
        <begin position="1"/>
        <end position="25"/>
    </location>
</feature>
<keyword evidence="10" id="KW-1185">Reference proteome</keyword>
<dbReference type="GO" id="GO:0000981">
    <property type="term" value="F:DNA-binding transcription factor activity, RNA polymerase II-specific"/>
    <property type="evidence" value="ECO:0007669"/>
    <property type="project" value="TreeGrafter"/>
</dbReference>
<keyword evidence="5" id="KW-0539">Nucleus</keyword>
<feature type="compositionally biased region" description="Low complexity" evidence="7">
    <location>
        <begin position="79"/>
        <end position="97"/>
    </location>
</feature>
<feature type="compositionally biased region" description="Acidic residues" evidence="7">
    <location>
        <begin position="576"/>
        <end position="590"/>
    </location>
</feature>
<evidence type="ECO:0000259" key="8">
    <source>
        <dbReference type="SMART" id="SM01372"/>
    </source>
</evidence>
<feature type="compositionally biased region" description="Low complexity" evidence="7">
    <location>
        <begin position="11"/>
        <end position="23"/>
    </location>
</feature>
<evidence type="ECO:0000256" key="4">
    <source>
        <dbReference type="ARBA" id="ARBA00023163"/>
    </source>
</evidence>
<feature type="region of interest" description="Disordered" evidence="7">
    <location>
        <begin position="75"/>
        <end position="101"/>
    </location>
</feature>
<feature type="region of interest" description="Disordered" evidence="7">
    <location>
        <begin position="647"/>
        <end position="703"/>
    </location>
</feature>
<organism evidence="10">
    <name type="scientific">Drosophila grimshawi</name>
    <name type="common">Hawaiian fruit fly</name>
    <name type="synonym">Idiomyia grimshawi</name>
    <dbReference type="NCBI Taxonomy" id="7222"/>
    <lineage>
        <taxon>Eukaryota</taxon>
        <taxon>Metazoa</taxon>
        <taxon>Ecdysozoa</taxon>
        <taxon>Arthropoda</taxon>
        <taxon>Hexapoda</taxon>
        <taxon>Insecta</taxon>
        <taxon>Pterygota</taxon>
        <taxon>Neoptera</taxon>
        <taxon>Endopterygota</taxon>
        <taxon>Diptera</taxon>
        <taxon>Brachycera</taxon>
        <taxon>Muscomorpha</taxon>
        <taxon>Ephydroidea</taxon>
        <taxon>Drosophilidae</taxon>
        <taxon>Drosophila</taxon>
        <taxon>Hawaiian Drosophila</taxon>
    </lineage>
</organism>
<proteinExistence type="inferred from homology"/>
<keyword evidence="6" id="KW-0175">Coiled coil</keyword>
<dbReference type="SMR" id="B4JGW4"/>
<dbReference type="Pfam" id="PF02319">
    <property type="entry name" value="WHD_E2F_TDP"/>
    <property type="match status" value="1"/>
</dbReference>
<dbReference type="CDD" id="cd14660">
    <property type="entry name" value="E2F_DD"/>
    <property type="match status" value="1"/>
</dbReference>
<dbReference type="Pfam" id="PF16421">
    <property type="entry name" value="E2F_CC-MB"/>
    <property type="match status" value="1"/>
</dbReference>
<dbReference type="InParanoid" id="B4JGW4"/>
<dbReference type="AlphaFoldDB" id="B4JGW4"/>
<evidence type="ECO:0000313" key="9">
    <source>
        <dbReference type="EMBL" id="EDV93742.1"/>
    </source>
</evidence>
<dbReference type="Gene3D" id="1.10.10.10">
    <property type="entry name" value="Winged helix-like DNA-binding domain superfamily/Winged helix DNA-binding domain"/>
    <property type="match status" value="1"/>
</dbReference>
<sequence>MSKFFITAAPNSNNNNNNNNNSNTQRQQQIYGGATQVVRKLSYDPLGTNNNNNYNNNNIVIKNEKLLEIEYEHSAGNDNSSSSNNNNNNNNSNNNNNGSGVAAHLRDHVYISLNKGGGTTTTTTTTVNAEAASINQQQQQRNGGAGKANDITHYYKVKRRPHAATHEIHPKKQAKQSAQHQTVTYNNSISKQTAQQQQQQQQRFHQQQQQYEVVEHDEDDDVETSKPSGNNGSSSHSHAHIARTATHQQQQQQTTSQQQQTALVTSSSASTGGSTGGSSSGDRNRADTSLGILTKKFVDLLQESPDGVVDLNDASIRLSVQKRRIYDITNVLEGIGILEKKSKNNIQWRGGQSLVSSERSRHIEAESERLEQRENELNTLIDQMRGELAEISQEVENSGGMAYVTQNDLLNVDLFKDQIVIVIKAPPEAKLVLPNTKLPREIYVKAENSGEINVFLCHDNSPENSPIATGSSCAGGAQALGVHSGIRTATSKRLHHMTNQHIDPLFNNIDAMSTRGLGPPPYRLSAQRNLSKSIEEAAKESQPEYNNICDIGGVKCEVTSLQQQQLQRSSTHADDNKDDNDNDDADDDVDNELSQLVPTLISPVVRGSGHQQRQQNVAIQKIINSLTQSPPTTRLWRRAANFAANNSAAGNTTTLNSHNSSSSNNSNSNSNSNNNNSQSHSNSSSSTVNYNNNNQQQQQRRSDVPMYNCAMDDATATATYAVSNNSNSNRNNTNNNNSGSHSSAISSLQMQFAAVAGNDSNRGLGVGLAATYGDISGAGATVDQQQQYNNKISYRNLLPGVADCDADSDGSTVVLQGLDALFNDIDTDYFNNEAFVSIDPPDDNDYPYALNANEGIDRLFDFSSDAYGP</sequence>
<dbReference type="GO" id="GO:0046983">
    <property type="term" value="F:protein dimerization activity"/>
    <property type="evidence" value="ECO:0007669"/>
    <property type="project" value="InterPro"/>
</dbReference>
<dbReference type="InterPro" id="IPR036390">
    <property type="entry name" value="WH_DNA-bd_sf"/>
</dbReference>
<feature type="compositionally biased region" description="Low complexity" evidence="7">
    <location>
        <begin position="647"/>
        <end position="699"/>
    </location>
</feature>
<feature type="domain" description="E2F/DP family winged-helix DNA-binding" evidence="8">
    <location>
        <begin position="285"/>
        <end position="350"/>
    </location>
</feature>
<dbReference type="InterPro" id="IPR003316">
    <property type="entry name" value="E2F_WHTH_DNA-bd_dom"/>
</dbReference>
<dbReference type="InterPro" id="IPR036388">
    <property type="entry name" value="WH-like_DNA-bd_sf"/>
</dbReference>
<gene>
    <name evidence="9" type="primary">Dgri\GH19495</name>
    <name evidence="9" type="ORF">Dgri_GH19495</name>
</gene>
<dbReference type="SUPFAM" id="SSF144074">
    <property type="entry name" value="E2F-DP heterodimerization region"/>
    <property type="match status" value="1"/>
</dbReference>
<evidence type="ECO:0000256" key="1">
    <source>
        <dbReference type="ARBA" id="ARBA00010940"/>
    </source>
</evidence>
<accession>B4JGW4</accession>
<dbReference type="GO" id="GO:0090575">
    <property type="term" value="C:RNA polymerase II transcription regulator complex"/>
    <property type="evidence" value="ECO:0007669"/>
    <property type="project" value="TreeGrafter"/>
</dbReference>
<protein>
    <submittedName>
        <fullName evidence="9">GH19495</fullName>
    </submittedName>
</protein>
<dbReference type="InterPro" id="IPR037241">
    <property type="entry name" value="E2F-DP_heterodim"/>
</dbReference>
<dbReference type="PhylomeDB" id="B4JGW4"/>
<dbReference type="SUPFAM" id="SSF46785">
    <property type="entry name" value="Winged helix' DNA-binding domain"/>
    <property type="match status" value="1"/>
</dbReference>
<dbReference type="FunCoup" id="B4JGW4">
    <property type="interactions" value="458"/>
</dbReference>
<dbReference type="FunFam" id="1.10.10.10:FF:000008">
    <property type="entry name" value="E2F transcription factor 1"/>
    <property type="match status" value="1"/>
</dbReference>
<feature type="compositionally biased region" description="Low complexity" evidence="7">
    <location>
        <begin position="192"/>
        <end position="212"/>
    </location>
</feature>
<comment type="subcellular location">
    <subcellularLocation>
        <location evidence="5">Nucleus</location>
    </subcellularLocation>
</comment>
<dbReference type="InterPro" id="IPR032198">
    <property type="entry name" value="E2F_CC-MB"/>
</dbReference>
<feature type="compositionally biased region" description="Polar residues" evidence="7">
    <location>
        <begin position="175"/>
        <end position="191"/>
    </location>
</feature>
<evidence type="ECO:0000256" key="3">
    <source>
        <dbReference type="ARBA" id="ARBA00023125"/>
    </source>
</evidence>
<keyword evidence="3 5" id="KW-0238">DNA-binding</keyword>
<evidence type="ECO:0000256" key="5">
    <source>
        <dbReference type="RuleBase" id="RU003796"/>
    </source>
</evidence>
<dbReference type="KEGG" id="dgr:6563198"/>
<evidence type="ECO:0000256" key="6">
    <source>
        <dbReference type="SAM" id="Coils"/>
    </source>
</evidence>
<feature type="region of interest" description="Disordered" evidence="7">
    <location>
        <begin position="562"/>
        <end position="590"/>
    </location>
</feature>
<reference evidence="9 10" key="1">
    <citation type="journal article" date="2007" name="Nature">
        <title>Evolution of genes and genomes on the Drosophila phylogeny.</title>
        <authorList>
            <consortium name="Drosophila 12 Genomes Consortium"/>
            <person name="Clark A.G."/>
            <person name="Eisen M.B."/>
            <person name="Smith D.R."/>
            <person name="Bergman C.M."/>
            <person name="Oliver B."/>
            <person name="Markow T.A."/>
            <person name="Kaufman T.C."/>
            <person name="Kellis M."/>
            <person name="Gelbart W."/>
            <person name="Iyer V.N."/>
            <person name="Pollard D.A."/>
            <person name="Sackton T.B."/>
            <person name="Larracuente A.M."/>
            <person name="Singh N.D."/>
            <person name="Abad J.P."/>
            <person name="Abt D.N."/>
            <person name="Adryan B."/>
            <person name="Aguade M."/>
            <person name="Akashi H."/>
            <person name="Anderson W.W."/>
            <person name="Aquadro C.F."/>
            <person name="Ardell D.H."/>
            <person name="Arguello R."/>
            <person name="Artieri C.G."/>
            <person name="Barbash D.A."/>
            <person name="Barker D."/>
            <person name="Barsanti P."/>
            <person name="Batterham P."/>
            <person name="Batzoglou S."/>
            <person name="Begun D."/>
            <person name="Bhutkar A."/>
            <person name="Blanco E."/>
            <person name="Bosak S.A."/>
            <person name="Bradley R.K."/>
            <person name="Brand A.D."/>
            <person name="Brent M.R."/>
            <person name="Brooks A.N."/>
            <person name="Brown R.H."/>
            <person name="Butlin R.K."/>
            <person name="Caggese C."/>
            <person name="Calvi B.R."/>
            <person name="Bernardo de Carvalho A."/>
            <person name="Caspi A."/>
            <person name="Castrezana S."/>
            <person name="Celniker S.E."/>
            <person name="Chang J.L."/>
            <person name="Chapple C."/>
            <person name="Chatterji S."/>
            <person name="Chinwalla A."/>
            <person name="Civetta A."/>
            <person name="Clifton S.W."/>
            <person name="Comeron J.M."/>
            <person name="Costello J.C."/>
            <person name="Coyne J.A."/>
            <person name="Daub J."/>
            <person name="David R.G."/>
            <person name="Delcher A.L."/>
            <person name="Delehaunty K."/>
            <person name="Do C.B."/>
            <person name="Ebling H."/>
            <person name="Edwards K."/>
            <person name="Eickbush T."/>
            <person name="Evans J.D."/>
            <person name="Filipski A."/>
            <person name="Findeiss S."/>
            <person name="Freyhult E."/>
            <person name="Fulton L."/>
            <person name="Fulton R."/>
            <person name="Garcia A.C."/>
            <person name="Gardiner A."/>
            <person name="Garfield D.A."/>
            <person name="Garvin B.E."/>
            <person name="Gibson G."/>
            <person name="Gilbert D."/>
            <person name="Gnerre S."/>
            <person name="Godfrey J."/>
            <person name="Good R."/>
            <person name="Gotea V."/>
            <person name="Gravely B."/>
            <person name="Greenberg A.J."/>
            <person name="Griffiths-Jones S."/>
            <person name="Gross S."/>
            <person name="Guigo R."/>
            <person name="Gustafson E.A."/>
            <person name="Haerty W."/>
            <person name="Hahn M.W."/>
            <person name="Halligan D.L."/>
            <person name="Halpern A.L."/>
            <person name="Halter G.M."/>
            <person name="Han M.V."/>
            <person name="Heger A."/>
            <person name="Hillier L."/>
            <person name="Hinrichs A.S."/>
            <person name="Holmes I."/>
            <person name="Hoskins R.A."/>
            <person name="Hubisz M.J."/>
            <person name="Hultmark D."/>
            <person name="Huntley M.A."/>
            <person name="Jaffe D.B."/>
            <person name="Jagadeeshan S."/>
            <person name="Jeck W.R."/>
            <person name="Johnson J."/>
            <person name="Jones C.D."/>
            <person name="Jordan W.C."/>
            <person name="Karpen G.H."/>
            <person name="Kataoka E."/>
            <person name="Keightley P.D."/>
            <person name="Kheradpour P."/>
            <person name="Kirkness E.F."/>
            <person name="Koerich L.B."/>
            <person name="Kristiansen K."/>
            <person name="Kudrna D."/>
            <person name="Kulathinal R.J."/>
            <person name="Kumar S."/>
            <person name="Kwok R."/>
            <person name="Lander E."/>
            <person name="Langley C.H."/>
            <person name="Lapoint R."/>
            <person name="Lazzaro B.P."/>
            <person name="Lee S.J."/>
            <person name="Levesque L."/>
            <person name="Li R."/>
            <person name="Lin C.F."/>
            <person name="Lin M.F."/>
            <person name="Lindblad-Toh K."/>
            <person name="Llopart A."/>
            <person name="Long M."/>
            <person name="Low L."/>
            <person name="Lozovsky E."/>
            <person name="Lu J."/>
            <person name="Luo M."/>
            <person name="Machado C.A."/>
            <person name="Makalowski W."/>
            <person name="Marzo M."/>
            <person name="Matsuda M."/>
            <person name="Matzkin L."/>
            <person name="McAllister B."/>
            <person name="McBride C.S."/>
            <person name="McKernan B."/>
            <person name="McKernan K."/>
            <person name="Mendez-Lago M."/>
            <person name="Minx P."/>
            <person name="Mollenhauer M.U."/>
            <person name="Montooth K."/>
            <person name="Mount S.M."/>
            <person name="Mu X."/>
            <person name="Myers E."/>
            <person name="Negre B."/>
            <person name="Newfeld S."/>
            <person name="Nielsen R."/>
            <person name="Noor M.A."/>
            <person name="O'Grady P."/>
            <person name="Pachter L."/>
            <person name="Papaceit M."/>
            <person name="Parisi M.J."/>
            <person name="Parisi M."/>
            <person name="Parts L."/>
            <person name="Pedersen J.S."/>
            <person name="Pesole G."/>
            <person name="Phillippy A.M."/>
            <person name="Ponting C.P."/>
            <person name="Pop M."/>
            <person name="Porcelli D."/>
            <person name="Powell J.R."/>
            <person name="Prohaska S."/>
            <person name="Pruitt K."/>
            <person name="Puig M."/>
            <person name="Quesneville H."/>
            <person name="Ram K.R."/>
            <person name="Rand D."/>
            <person name="Rasmussen M.D."/>
            <person name="Reed L.K."/>
            <person name="Reenan R."/>
            <person name="Reily A."/>
            <person name="Remington K.A."/>
            <person name="Rieger T.T."/>
            <person name="Ritchie M.G."/>
            <person name="Robin C."/>
            <person name="Rogers Y.H."/>
            <person name="Rohde C."/>
            <person name="Rozas J."/>
            <person name="Rubenfield M.J."/>
            <person name="Ruiz A."/>
            <person name="Russo S."/>
            <person name="Salzberg S.L."/>
            <person name="Sanchez-Gracia A."/>
            <person name="Saranga D.J."/>
            <person name="Sato H."/>
            <person name="Schaeffer S.W."/>
            <person name="Schatz M.C."/>
            <person name="Schlenke T."/>
            <person name="Schwartz R."/>
            <person name="Segarra C."/>
            <person name="Singh R.S."/>
            <person name="Sirot L."/>
            <person name="Sirota M."/>
            <person name="Sisneros N.B."/>
            <person name="Smith C.D."/>
            <person name="Smith T.F."/>
            <person name="Spieth J."/>
            <person name="Stage D.E."/>
            <person name="Stark A."/>
            <person name="Stephan W."/>
            <person name="Strausberg R.L."/>
            <person name="Strempel S."/>
            <person name="Sturgill D."/>
            <person name="Sutton G."/>
            <person name="Sutton G.G."/>
            <person name="Tao W."/>
            <person name="Teichmann S."/>
            <person name="Tobari Y.N."/>
            <person name="Tomimura Y."/>
            <person name="Tsolas J.M."/>
            <person name="Valente V.L."/>
            <person name="Venter E."/>
            <person name="Venter J.C."/>
            <person name="Vicario S."/>
            <person name="Vieira F.G."/>
            <person name="Vilella A.J."/>
            <person name="Villasante A."/>
            <person name="Walenz B."/>
            <person name="Wang J."/>
            <person name="Wasserman M."/>
            <person name="Watts T."/>
            <person name="Wilson D."/>
            <person name="Wilson R.K."/>
            <person name="Wing R.A."/>
            <person name="Wolfner M.F."/>
            <person name="Wong A."/>
            <person name="Wong G.K."/>
            <person name="Wu C.I."/>
            <person name="Wu G."/>
            <person name="Yamamoto D."/>
            <person name="Yang H.P."/>
            <person name="Yang S.P."/>
            <person name="Yorke J.A."/>
            <person name="Yoshida K."/>
            <person name="Zdobnov E."/>
            <person name="Zhang P."/>
            <person name="Zhang Y."/>
            <person name="Zimin A.V."/>
            <person name="Baldwin J."/>
            <person name="Abdouelleil A."/>
            <person name="Abdulkadir J."/>
            <person name="Abebe A."/>
            <person name="Abera B."/>
            <person name="Abreu J."/>
            <person name="Acer S.C."/>
            <person name="Aftuck L."/>
            <person name="Alexander A."/>
            <person name="An P."/>
            <person name="Anderson E."/>
            <person name="Anderson S."/>
            <person name="Arachi H."/>
            <person name="Azer M."/>
            <person name="Bachantsang P."/>
            <person name="Barry A."/>
            <person name="Bayul T."/>
            <person name="Berlin A."/>
            <person name="Bessette D."/>
            <person name="Bloom T."/>
            <person name="Blye J."/>
            <person name="Boguslavskiy L."/>
            <person name="Bonnet C."/>
            <person name="Boukhgalter B."/>
            <person name="Bourzgui I."/>
            <person name="Brown A."/>
            <person name="Cahill P."/>
            <person name="Channer S."/>
            <person name="Cheshatsang Y."/>
            <person name="Chuda L."/>
            <person name="Citroen M."/>
            <person name="Collymore A."/>
            <person name="Cooke P."/>
            <person name="Costello M."/>
            <person name="D'Aco K."/>
            <person name="Daza R."/>
            <person name="De Haan G."/>
            <person name="DeGray S."/>
            <person name="DeMaso C."/>
            <person name="Dhargay N."/>
            <person name="Dooley K."/>
            <person name="Dooley E."/>
            <person name="Doricent M."/>
            <person name="Dorje P."/>
            <person name="Dorjee K."/>
            <person name="Dupes A."/>
            <person name="Elong R."/>
            <person name="Falk J."/>
            <person name="Farina A."/>
            <person name="Faro S."/>
            <person name="Ferguson D."/>
            <person name="Fisher S."/>
            <person name="Foley C.D."/>
            <person name="Franke A."/>
            <person name="Friedrich D."/>
            <person name="Gadbois L."/>
            <person name="Gearin G."/>
            <person name="Gearin C.R."/>
            <person name="Giannoukos G."/>
            <person name="Goode T."/>
            <person name="Graham J."/>
            <person name="Grandbois E."/>
            <person name="Grewal S."/>
            <person name="Gyaltsen K."/>
            <person name="Hafez N."/>
            <person name="Hagos B."/>
            <person name="Hall J."/>
            <person name="Henson C."/>
            <person name="Hollinger A."/>
            <person name="Honan T."/>
            <person name="Huard M.D."/>
            <person name="Hughes L."/>
            <person name="Hurhula B."/>
            <person name="Husby M.E."/>
            <person name="Kamat A."/>
            <person name="Kanga B."/>
            <person name="Kashin S."/>
            <person name="Khazanovich D."/>
            <person name="Kisner P."/>
            <person name="Lance K."/>
            <person name="Lara M."/>
            <person name="Lee W."/>
            <person name="Lennon N."/>
            <person name="Letendre F."/>
            <person name="LeVine R."/>
            <person name="Lipovsky A."/>
            <person name="Liu X."/>
            <person name="Liu J."/>
            <person name="Liu S."/>
            <person name="Lokyitsang T."/>
            <person name="Lokyitsang Y."/>
            <person name="Lubonja R."/>
            <person name="Lui A."/>
            <person name="MacDonald P."/>
            <person name="Magnisalis V."/>
            <person name="Maru K."/>
            <person name="Matthews C."/>
            <person name="McCusker W."/>
            <person name="McDonough S."/>
            <person name="Mehta T."/>
            <person name="Meldrim J."/>
            <person name="Meneus L."/>
            <person name="Mihai O."/>
            <person name="Mihalev A."/>
            <person name="Mihova T."/>
            <person name="Mittelman R."/>
            <person name="Mlenga V."/>
            <person name="Montmayeur A."/>
            <person name="Mulrain L."/>
            <person name="Navidi A."/>
            <person name="Naylor J."/>
            <person name="Negash T."/>
            <person name="Nguyen T."/>
            <person name="Nguyen N."/>
            <person name="Nicol R."/>
            <person name="Norbu C."/>
            <person name="Norbu N."/>
            <person name="Novod N."/>
            <person name="O'Neill B."/>
            <person name="Osman S."/>
            <person name="Markiewicz E."/>
            <person name="Oyono O.L."/>
            <person name="Patti C."/>
            <person name="Phunkhang P."/>
            <person name="Pierre F."/>
            <person name="Priest M."/>
            <person name="Raghuraman S."/>
            <person name="Rege F."/>
            <person name="Reyes R."/>
            <person name="Rise C."/>
            <person name="Rogov P."/>
            <person name="Ross K."/>
            <person name="Ryan E."/>
            <person name="Settipalli S."/>
            <person name="Shea T."/>
            <person name="Sherpa N."/>
            <person name="Shi L."/>
            <person name="Shih D."/>
            <person name="Sparrow T."/>
            <person name="Spaulding J."/>
            <person name="Stalker J."/>
            <person name="Stange-Thomann N."/>
            <person name="Stavropoulos S."/>
            <person name="Stone C."/>
            <person name="Strader C."/>
            <person name="Tesfaye S."/>
            <person name="Thomson T."/>
            <person name="Thoulutsang Y."/>
            <person name="Thoulutsang D."/>
            <person name="Topham K."/>
            <person name="Topping I."/>
            <person name="Tsamla T."/>
            <person name="Vassiliev H."/>
            <person name="Vo A."/>
            <person name="Wangchuk T."/>
            <person name="Wangdi T."/>
            <person name="Weiand M."/>
            <person name="Wilkinson J."/>
            <person name="Wilson A."/>
            <person name="Yadav S."/>
            <person name="Young G."/>
            <person name="Yu Q."/>
            <person name="Zembek L."/>
            <person name="Zhong D."/>
            <person name="Zimmer A."/>
            <person name="Zwirko Z."/>
            <person name="Jaffe D.B."/>
            <person name="Alvarez P."/>
            <person name="Brockman W."/>
            <person name="Butler J."/>
            <person name="Chin C."/>
            <person name="Gnerre S."/>
            <person name="Grabherr M."/>
            <person name="Kleber M."/>
            <person name="Mauceli E."/>
            <person name="MacCallum I."/>
        </authorList>
    </citation>
    <scope>NUCLEOTIDE SEQUENCE [LARGE SCALE GENOMIC DNA]</scope>
    <source>
        <strain evidence="10">Tucson 15287-2541.00</strain>
    </source>
</reference>
<dbReference type="OrthoDB" id="1743261at2759"/>
<keyword evidence="2 5" id="KW-0805">Transcription regulation</keyword>
<keyword evidence="4 5" id="KW-0804">Transcription</keyword>
<dbReference type="SMART" id="SM01372">
    <property type="entry name" value="E2F_TDP"/>
    <property type="match status" value="1"/>
</dbReference>
<dbReference type="Gene3D" id="6.10.250.540">
    <property type="match status" value="1"/>
</dbReference>
<evidence type="ECO:0000313" key="10">
    <source>
        <dbReference type="Proteomes" id="UP000001070"/>
    </source>
</evidence>
<dbReference type="PANTHER" id="PTHR12081">
    <property type="entry name" value="TRANSCRIPTION FACTOR E2F"/>
    <property type="match status" value="1"/>
</dbReference>
<dbReference type="PANTHER" id="PTHR12081:SF18">
    <property type="entry name" value="TRANSCRIPTION FACTOR E2F2-RELATED"/>
    <property type="match status" value="1"/>
</dbReference>
<evidence type="ECO:0000256" key="2">
    <source>
        <dbReference type="ARBA" id="ARBA00023015"/>
    </source>
</evidence>
<dbReference type="HOGENOM" id="CLU_347913_0_0_1"/>
<dbReference type="STRING" id="7222.B4JGW4"/>
<dbReference type="GO" id="GO:0000978">
    <property type="term" value="F:RNA polymerase II cis-regulatory region sequence-specific DNA binding"/>
    <property type="evidence" value="ECO:0007669"/>
    <property type="project" value="InterPro"/>
</dbReference>
<dbReference type="InterPro" id="IPR015633">
    <property type="entry name" value="E2F"/>
</dbReference>
<dbReference type="EMBL" id="CH916369">
    <property type="protein sequence ID" value="EDV93742.1"/>
    <property type="molecule type" value="Genomic_DNA"/>
</dbReference>
<feature type="coiled-coil region" evidence="6">
    <location>
        <begin position="360"/>
        <end position="394"/>
    </location>
</feature>
<dbReference type="Proteomes" id="UP000001070">
    <property type="component" value="Unassembled WGS sequence"/>
</dbReference>
<dbReference type="OMA" id="YNCAMED"/>
<feature type="region of interest" description="Disordered" evidence="7">
    <location>
        <begin position="161"/>
        <end position="286"/>
    </location>
</feature>
<comment type="similarity">
    <text evidence="1 5">Belongs to the E2F/DP family.</text>
</comment>
<feature type="region of interest" description="Disordered" evidence="7">
    <location>
        <begin position="723"/>
        <end position="743"/>
    </location>
</feature>
<evidence type="ECO:0000256" key="7">
    <source>
        <dbReference type="SAM" id="MobiDB-lite"/>
    </source>
</evidence>
<dbReference type="eggNOG" id="KOG2577">
    <property type="taxonomic scope" value="Eukaryota"/>
</dbReference>